<dbReference type="VEuPathDB" id="CryptoDB:Cvel_28962"/>
<proteinExistence type="predicted"/>
<dbReference type="InterPro" id="IPR011990">
    <property type="entry name" value="TPR-like_helical_dom_sf"/>
</dbReference>
<feature type="region of interest" description="Disordered" evidence="1">
    <location>
        <begin position="457"/>
        <end position="490"/>
    </location>
</feature>
<evidence type="ECO:0000256" key="1">
    <source>
        <dbReference type="SAM" id="MobiDB-lite"/>
    </source>
</evidence>
<feature type="region of interest" description="Disordered" evidence="1">
    <location>
        <begin position="542"/>
        <end position="575"/>
    </location>
</feature>
<accession>A0A0G4HM34</accession>
<evidence type="ECO:0008006" key="3">
    <source>
        <dbReference type="Google" id="ProtNLM"/>
    </source>
</evidence>
<name>A0A0G4HM34_9ALVE</name>
<feature type="compositionally biased region" description="Basic and acidic residues" evidence="1">
    <location>
        <begin position="542"/>
        <end position="551"/>
    </location>
</feature>
<feature type="region of interest" description="Disordered" evidence="1">
    <location>
        <begin position="661"/>
        <end position="737"/>
    </location>
</feature>
<evidence type="ECO:0000313" key="2">
    <source>
        <dbReference type="EMBL" id="CEM45178.1"/>
    </source>
</evidence>
<protein>
    <recommendedName>
        <fullName evidence="3">MalT-like TPR region domain-containing protein</fullName>
    </recommendedName>
</protein>
<feature type="compositionally biased region" description="Basic and acidic residues" evidence="1">
    <location>
        <begin position="697"/>
        <end position="717"/>
    </location>
</feature>
<dbReference type="EMBL" id="CDMZ01003124">
    <property type="protein sequence ID" value="CEM45178.1"/>
    <property type="molecule type" value="Genomic_DNA"/>
</dbReference>
<reference evidence="2" key="1">
    <citation type="submission" date="2014-11" db="EMBL/GenBank/DDBJ databases">
        <authorList>
            <person name="Otto D Thomas"/>
            <person name="Naeem Raeece"/>
        </authorList>
    </citation>
    <scope>NUCLEOTIDE SEQUENCE</scope>
</reference>
<sequence>MTSPALNYPKDIFSTLHQFSLRGDDQDGPADNDSLLQELQQQGAEHADFLSPEQEIPHPEDLLLTLEEEYKEAEANDLKEGAIECRIKQLAVVRILIDVHGYCLSALVQAHLKLSEAYAAAKFPDQANNHLSQAEFVLGEATFAPSEGDPQGMAGSVRKAKLTVAALTTSALLAIERKEPSEAEKCLYKAMSIRTPLQLPPDSTLARVHELMGRTAALEKKHMIAIENFRLSLEVFSAIFGPSSPEAVRLSLLLAKSLWSKGGVQGQKAAIEGLQLLLERAASAAKGGCTPSSAFIRMATTLAEWQEKKGLGAVALVTHEEAEKWAEARFGRVHSASIEVKRRLLLCRLRQGKTLAATEKLQEVHRLEAELFGAHSLQTAYTLKTLGSLLIALKRYWAALQHLKMALERFQIAPGQSAMTGEMHAKIKSLQTFIRQNRDHLSPPKSASLNHVQACENTRHDLSRTPPRPRSPKGSRSQSPSGGGNFPSAALDTTAHARFICGGGRVHSSRCLNPGENGDPLDSPQVIQEGDGWIVVTERGDEGGAEERVQQQEDQGTHPPLPKASYIPSSYPRRTDTVSTLGSTYVVAARPPRLNARLPPDWPLAGDANGRNVPSRSAERDKGGDGHAPMWVELNGPPPADAADVVRGGSNDFGSRVRDAWESQGAGAASPSGHRPVSRLAVAPGGQSEGAVPKRSNSTEDLLREIEKKGKGVKGDEGSNSNLKGPHVGGGKKDGLGSLKERCLEDFRAMIEIANSAEQ</sequence>
<feature type="region of interest" description="Disordered" evidence="1">
    <location>
        <begin position="598"/>
        <end position="628"/>
    </location>
</feature>
<gene>
    <name evidence="2" type="ORF">Cvel_28962</name>
</gene>
<dbReference type="Gene3D" id="1.25.40.10">
    <property type="entry name" value="Tetratricopeptide repeat domain"/>
    <property type="match status" value="2"/>
</dbReference>
<dbReference type="Pfam" id="PF13424">
    <property type="entry name" value="TPR_12"/>
    <property type="match status" value="1"/>
</dbReference>
<dbReference type="AlphaFoldDB" id="A0A0G4HM34"/>
<organism evidence="2">
    <name type="scientific">Chromera velia CCMP2878</name>
    <dbReference type="NCBI Taxonomy" id="1169474"/>
    <lineage>
        <taxon>Eukaryota</taxon>
        <taxon>Sar</taxon>
        <taxon>Alveolata</taxon>
        <taxon>Colpodellida</taxon>
        <taxon>Chromeraceae</taxon>
        <taxon>Chromera</taxon>
    </lineage>
</organism>
<dbReference type="SUPFAM" id="SSF48452">
    <property type="entry name" value="TPR-like"/>
    <property type="match status" value="1"/>
</dbReference>